<dbReference type="InterPro" id="IPR051678">
    <property type="entry name" value="AGP_Transferase"/>
</dbReference>
<dbReference type="InterPro" id="IPR011009">
    <property type="entry name" value="Kinase-like_dom_sf"/>
</dbReference>
<sequence length="355" mass="40481">MKKILGFTFVRWGSLPWTEHSGTSDLILPLDTSKIPYYAGATLETPAISLSYRDKSWKTWHLRKFAYGWAWIQGIKHKNVSPMARRHTSVIWAPFPMVMKYGTHINLSEAASLRFIAANASIPVPKVYCAVEHWGMKFILMEAVRGKTLGEHWQTASASSRIHLRMKLKEQFEELRNIPHPRPGAVCSSDIGPLFDRRIEDDIRGIGPFANEKDFSNFLRCGATGVEDIKDKATRFSSAAAQQEIPLMIGNQDKEGRKICFTHGDAHSGNFLVRGQEIVAWIDVEFAGFLPEHWEYINAMSSNDEPWWKQEIGFVLKQYPEELRAENARSTYFDDQIRAVLPREVGEMNVKVAPQ</sequence>
<feature type="domain" description="Aminoglycoside phosphotransferase" evidence="1">
    <location>
        <begin position="109"/>
        <end position="318"/>
    </location>
</feature>
<dbReference type="OrthoDB" id="8300194at2759"/>
<name>A0A8T9C5S4_9HELO</name>
<dbReference type="AlphaFoldDB" id="A0A8T9C5S4"/>
<evidence type="ECO:0000313" key="3">
    <source>
        <dbReference type="Proteomes" id="UP000469558"/>
    </source>
</evidence>
<evidence type="ECO:0000313" key="2">
    <source>
        <dbReference type="EMBL" id="TVY75607.1"/>
    </source>
</evidence>
<evidence type="ECO:0000259" key="1">
    <source>
        <dbReference type="Pfam" id="PF01636"/>
    </source>
</evidence>
<dbReference type="PANTHER" id="PTHR21310">
    <property type="entry name" value="AMINOGLYCOSIDE PHOSPHOTRANSFERASE-RELATED-RELATED"/>
    <property type="match status" value="1"/>
</dbReference>
<protein>
    <recommendedName>
        <fullName evidence="1">Aminoglycoside phosphotransferase domain-containing protein</fullName>
    </recommendedName>
</protein>
<dbReference type="Gene3D" id="3.90.1200.10">
    <property type="match status" value="1"/>
</dbReference>
<gene>
    <name evidence="2" type="ORF">LSUE1_G006292</name>
</gene>
<reference evidence="2 3" key="1">
    <citation type="submission" date="2018-05" db="EMBL/GenBank/DDBJ databases">
        <title>Genome sequencing and assembly of the regulated plant pathogen Lachnellula willkommii and related sister species for the development of diagnostic species identification markers.</title>
        <authorList>
            <person name="Giroux E."/>
            <person name="Bilodeau G."/>
        </authorList>
    </citation>
    <scope>NUCLEOTIDE SEQUENCE [LARGE SCALE GENOMIC DNA]</scope>
    <source>
        <strain evidence="2 3">CBS 268.59</strain>
    </source>
</reference>
<keyword evidence="3" id="KW-1185">Reference proteome</keyword>
<organism evidence="2 3">
    <name type="scientific">Lachnellula suecica</name>
    <dbReference type="NCBI Taxonomy" id="602035"/>
    <lineage>
        <taxon>Eukaryota</taxon>
        <taxon>Fungi</taxon>
        <taxon>Dikarya</taxon>
        <taxon>Ascomycota</taxon>
        <taxon>Pezizomycotina</taxon>
        <taxon>Leotiomycetes</taxon>
        <taxon>Helotiales</taxon>
        <taxon>Lachnaceae</taxon>
        <taxon>Lachnellula</taxon>
    </lineage>
</organism>
<dbReference type="SUPFAM" id="SSF56112">
    <property type="entry name" value="Protein kinase-like (PK-like)"/>
    <property type="match status" value="1"/>
</dbReference>
<dbReference type="Pfam" id="PF01636">
    <property type="entry name" value="APH"/>
    <property type="match status" value="1"/>
</dbReference>
<proteinExistence type="predicted"/>
<accession>A0A8T9C5S4</accession>
<dbReference type="EMBL" id="QGMK01001005">
    <property type="protein sequence ID" value="TVY75607.1"/>
    <property type="molecule type" value="Genomic_DNA"/>
</dbReference>
<dbReference type="Proteomes" id="UP000469558">
    <property type="component" value="Unassembled WGS sequence"/>
</dbReference>
<dbReference type="PANTHER" id="PTHR21310:SF55">
    <property type="entry name" value="AMINOGLYCOSIDE PHOSPHOTRANSFERASE DOMAIN-CONTAINING PROTEIN"/>
    <property type="match status" value="1"/>
</dbReference>
<comment type="caution">
    <text evidence="2">The sequence shown here is derived from an EMBL/GenBank/DDBJ whole genome shotgun (WGS) entry which is preliminary data.</text>
</comment>
<dbReference type="InterPro" id="IPR002575">
    <property type="entry name" value="Aminoglycoside_PTrfase"/>
</dbReference>